<keyword evidence="2" id="KW-1185">Reference proteome</keyword>
<evidence type="ECO:0000313" key="2">
    <source>
        <dbReference type="Proteomes" id="UP000061382"/>
    </source>
</evidence>
<protein>
    <submittedName>
        <fullName evidence="1">Uncharacterized protein</fullName>
    </submittedName>
</protein>
<proteinExistence type="predicted"/>
<name>A0A0P0CFT4_9BACT</name>
<dbReference type="PATRIC" id="fig|512763.3.peg.4275"/>
<organism evidence="1 2">
    <name type="scientific">Rufibacter tibetensis</name>
    <dbReference type="NCBI Taxonomy" id="512763"/>
    <lineage>
        <taxon>Bacteria</taxon>
        <taxon>Pseudomonadati</taxon>
        <taxon>Bacteroidota</taxon>
        <taxon>Cytophagia</taxon>
        <taxon>Cytophagales</taxon>
        <taxon>Hymenobacteraceae</taxon>
        <taxon>Rufibacter</taxon>
    </lineage>
</organism>
<dbReference type="KEGG" id="rti:DC20_19500"/>
<dbReference type="Proteomes" id="UP000061382">
    <property type="component" value="Chromosome"/>
</dbReference>
<accession>A0A0P0CFT4</accession>
<gene>
    <name evidence="1" type="ORF">DC20_19500</name>
</gene>
<dbReference type="EMBL" id="CP012643">
    <property type="protein sequence ID" value="ALJ00770.1"/>
    <property type="molecule type" value="Genomic_DNA"/>
</dbReference>
<evidence type="ECO:0000313" key="1">
    <source>
        <dbReference type="EMBL" id="ALJ00770.1"/>
    </source>
</evidence>
<sequence length="117" mass="13053">MVKNQNLLKLVKNEVIEPGEYISTTSFVEETSFYGQYLANLIFVGFDKDSFYFIDVDGYLIKSDYVVTTINSESTIVLTSTSVHSSEDAADALQLNLATNINSLIRRNISTKQLAVV</sequence>
<reference evidence="1 2" key="1">
    <citation type="submission" date="2015-08" db="EMBL/GenBank/DDBJ databases">
        <title>Complete genome sequence of Rufibacter tibetensis strain 1351t, a radiation-resistant bacterium from tibet plateau.</title>
        <authorList>
            <person name="Dai J."/>
        </authorList>
    </citation>
    <scope>NUCLEOTIDE SEQUENCE [LARGE SCALE GENOMIC DNA]</scope>
    <source>
        <strain evidence="1 2">1351</strain>
    </source>
</reference>
<dbReference type="AlphaFoldDB" id="A0A0P0CFT4"/>